<dbReference type="GO" id="GO:0008999">
    <property type="term" value="F:protein-N-terminal-alanine acetyltransferase activity"/>
    <property type="evidence" value="ECO:0007669"/>
    <property type="project" value="TreeGrafter"/>
</dbReference>
<feature type="domain" description="N-acetyltransferase" evidence="4">
    <location>
        <begin position="4"/>
        <end position="165"/>
    </location>
</feature>
<dbReference type="InterPro" id="IPR016181">
    <property type="entry name" value="Acyl_CoA_acyltransferase"/>
</dbReference>
<dbReference type="InterPro" id="IPR051531">
    <property type="entry name" value="N-acetyltransferase"/>
</dbReference>
<reference evidence="5 6" key="1">
    <citation type="submission" date="2020-08" db="EMBL/GenBank/DDBJ databases">
        <title>Pseudomonas sp. nov.</title>
        <authorList>
            <person name="Gieschler S."/>
            <person name="Fiedler G."/>
            <person name="Brinks E."/>
            <person name="Boehnlein C."/>
            <person name="Franz C.M.A.P."/>
            <person name="Kabisch J."/>
        </authorList>
    </citation>
    <scope>NUCLEOTIDE SEQUENCE [LARGE SCALE GENOMIC DNA]</scope>
    <source>
        <strain evidence="5 6">MBT-1</strain>
    </source>
</reference>
<dbReference type="PANTHER" id="PTHR43792:SF8">
    <property type="entry name" value="[RIBOSOMAL PROTEIN US5]-ALANINE N-ACETYLTRANSFERASE"/>
    <property type="match status" value="1"/>
</dbReference>
<comment type="caution">
    <text evidence="5">The sequence shown here is derived from an EMBL/GenBank/DDBJ whole genome shotgun (WGS) entry which is preliminary data.</text>
</comment>
<keyword evidence="1 5" id="KW-0808">Transferase</keyword>
<dbReference type="PROSITE" id="PS51186">
    <property type="entry name" value="GNAT"/>
    <property type="match status" value="1"/>
</dbReference>
<dbReference type="EMBL" id="JACMYG010000002">
    <property type="protein sequence ID" value="MBC2688509.1"/>
    <property type="molecule type" value="Genomic_DNA"/>
</dbReference>
<dbReference type="SUPFAM" id="SSF55729">
    <property type="entry name" value="Acyl-CoA N-acyltransferases (Nat)"/>
    <property type="match status" value="1"/>
</dbReference>
<evidence type="ECO:0000313" key="5">
    <source>
        <dbReference type="EMBL" id="MBC2688509.1"/>
    </source>
</evidence>
<organism evidence="5 6">
    <name type="scientific">Pseudomonas kielensis</name>
    <dbReference type="NCBI Taxonomy" id="2762577"/>
    <lineage>
        <taxon>Bacteria</taxon>
        <taxon>Pseudomonadati</taxon>
        <taxon>Pseudomonadota</taxon>
        <taxon>Gammaproteobacteria</taxon>
        <taxon>Pseudomonadales</taxon>
        <taxon>Pseudomonadaceae</taxon>
        <taxon>Pseudomonas</taxon>
    </lineage>
</organism>
<keyword evidence="2" id="KW-0012">Acyltransferase</keyword>
<dbReference type="RefSeq" id="WP_185817872.1">
    <property type="nucleotide sequence ID" value="NZ_JACMYG010000002.1"/>
</dbReference>
<name>A0A7X1KW62_9PSED</name>
<proteinExistence type="inferred from homology"/>
<evidence type="ECO:0000313" key="6">
    <source>
        <dbReference type="Proteomes" id="UP000526003"/>
    </source>
</evidence>
<dbReference type="Gene3D" id="3.40.630.30">
    <property type="match status" value="1"/>
</dbReference>
<dbReference type="Proteomes" id="UP000526003">
    <property type="component" value="Unassembled WGS sequence"/>
</dbReference>
<protein>
    <submittedName>
        <fullName evidence="5">GNAT family N-acetyltransferase</fullName>
    </submittedName>
</protein>
<sequence>MPTVSVRPLHMTDIPALLRFEITNRDWFESQIDPRAADFYSVQGITAHVEDYLRGFAEGTWQPLVLEEATQGIVGRANLKDIDSTRGCAEVGYRIDRRFCGQGLATLALQQLIHEARERWQLQYLVADVYTRNVGSSKVLERCGFVLEPPPAADPHKLDYRLVLGH</sequence>
<evidence type="ECO:0000256" key="1">
    <source>
        <dbReference type="ARBA" id="ARBA00022679"/>
    </source>
</evidence>
<evidence type="ECO:0000256" key="3">
    <source>
        <dbReference type="ARBA" id="ARBA00038502"/>
    </source>
</evidence>
<evidence type="ECO:0000256" key="2">
    <source>
        <dbReference type="ARBA" id="ARBA00023315"/>
    </source>
</evidence>
<dbReference type="InterPro" id="IPR000182">
    <property type="entry name" value="GNAT_dom"/>
</dbReference>
<dbReference type="AlphaFoldDB" id="A0A7X1KW62"/>
<keyword evidence="6" id="KW-1185">Reference proteome</keyword>
<gene>
    <name evidence="5" type="ORF">H7995_01705</name>
</gene>
<accession>A0A7X1KW62</accession>
<evidence type="ECO:0000259" key="4">
    <source>
        <dbReference type="PROSITE" id="PS51186"/>
    </source>
</evidence>
<dbReference type="Pfam" id="PF13302">
    <property type="entry name" value="Acetyltransf_3"/>
    <property type="match status" value="1"/>
</dbReference>
<dbReference type="GO" id="GO:0005737">
    <property type="term" value="C:cytoplasm"/>
    <property type="evidence" value="ECO:0007669"/>
    <property type="project" value="TreeGrafter"/>
</dbReference>
<comment type="similarity">
    <text evidence="3">Belongs to the acetyltransferase family. RimJ subfamily.</text>
</comment>
<dbReference type="PANTHER" id="PTHR43792">
    <property type="entry name" value="GNAT FAMILY, PUTATIVE (AFU_ORTHOLOGUE AFUA_3G00765)-RELATED-RELATED"/>
    <property type="match status" value="1"/>
</dbReference>